<dbReference type="InParanoid" id="H2XKK1"/>
<dbReference type="GO" id="GO:0048513">
    <property type="term" value="P:animal organ development"/>
    <property type="evidence" value="ECO:0000318"/>
    <property type="project" value="GO_Central"/>
</dbReference>
<dbReference type="Pfam" id="PF05210">
    <property type="entry name" value="Sprouty"/>
    <property type="match status" value="1"/>
</dbReference>
<feature type="compositionally biased region" description="Basic residues" evidence="2">
    <location>
        <begin position="35"/>
        <end position="56"/>
    </location>
</feature>
<reference evidence="3" key="4">
    <citation type="submission" date="2025-09" db="UniProtKB">
        <authorList>
            <consortium name="Ensembl"/>
        </authorList>
    </citation>
    <scope>IDENTIFICATION</scope>
</reference>
<dbReference type="GO" id="GO:0070373">
    <property type="term" value="P:negative regulation of ERK1 and ERK2 cascade"/>
    <property type="evidence" value="ECO:0000318"/>
    <property type="project" value="GO_Central"/>
</dbReference>
<keyword evidence="4" id="KW-1185">Reference proteome</keyword>
<dbReference type="GO" id="GO:0040037">
    <property type="term" value="P:negative regulation of fibroblast growth factor receptor signaling pathway"/>
    <property type="evidence" value="ECO:0000318"/>
    <property type="project" value="GO_Central"/>
</dbReference>
<protein>
    <recommendedName>
        <fullName evidence="5">Protein sprouty homolog 2</fullName>
    </recommendedName>
</protein>
<evidence type="ECO:0000256" key="2">
    <source>
        <dbReference type="SAM" id="MobiDB-lite"/>
    </source>
</evidence>
<dbReference type="PANTHER" id="PTHR12365:SF7">
    <property type="entry name" value="PROTEIN SPROUTY"/>
    <property type="match status" value="1"/>
</dbReference>
<dbReference type="OMA" id="TQSHCCV"/>
<reference evidence="4" key="1">
    <citation type="journal article" date="2002" name="Science">
        <title>The draft genome of Ciona intestinalis: insights into chordate and vertebrate origins.</title>
        <authorList>
            <person name="Dehal P."/>
            <person name="Satou Y."/>
            <person name="Campbell R.K."/>
            <person name="Chapman J."/>
            <person name="Degnan B."/>
            <person name="De Tomaso A."/>
            <person name="Davidson B."/>
            <person name="Di Gregorio A."/>
            <person name="Gelpke M."/>
            <person name="Goodstein D.M."/>
            <person name="Harafuji N."/>
            <person name="Hastings K.E."/>
            <person name="Ho I."/>
            <person name="Hotta K."/>
            <person name="Huang W."/>
            <person name="Kawashima T."/>
            <person name="Lemaire P."/>
            <person name="Martinez D."/>
            <person name="Meinertzhagen I.A."/>
            <person name="Necula S."/>
            <person name="Nonaka M."/>
            <person name="Putnam N."/>
            <person name="Rash S."/>
            <person name="Saiga H."/>
            <person name="Satake M."/>
            <person name="Terry A."/>
            <person name="Yamada L."/>
            <person name="Wang H.G."/>
            <person name="Awazu S."/>
            <person name="Azumi K."/>
            <person name="Boore J."/>
            <person name="Branno M."/>
            <person name="Chin-Bow S."/>
            <person name="DeSantis R."/>
            <person name="Doyle S."/>
            <person name="Francino P."/>
            <person name="Keys D.N."/>
            <person name="Haga S."/>
            <person name="Hayashi H."/>
            <person name="Hino K."/>
            <person name="Imai K.S."/>
            <person name="Inaba K."/>
            <person name="Kano S."/>
            <person name="Kobayashi K."/>
            <person name="Kobayashi M."/>
            <person name="Lee B.I."/>
            <person name="Makabe K.W."/>
            <person name="Manohar C."/>
            <person name="Matassi G."/>
            <person name="Medina M."/>
            <person name="Mochizuki Y."/>
            <person name="Mount S."/>
            <person name="Morishita T."/>
            <person name="Miura S."/>
            <person name="Nakayama A."/>
            <person name="Nishizaka S."/>
            <person name="Nomoto H."/>
            <person name="Ohta F."/>
            <person name="Oishi K."/>
            <person name="Rigoutsos I."/>
            <person name="Sano M."/>
            <person name="Sasaki A."/>
            <person name="Sasakura Y."/>
            <person name="Shoguchi E."/>
            <person name="Shin-i T."/>
            <person name="Spagnuolo A."/>
            <person name="Stainier D."/>
            <person name="Suzuki M.M."/>
            <person name="Tassy O."/>
            <person name="Takatori N."/>
            <person name="Tokuoka M."/>
            <person name="Yagi K."/>
            <person name="Yoshizaki F."/>
            <person name="Wada S."/>
            <person name="Zhang C."/>
            <person name="Hyatt P.D."/>
            <person name="Larimer F."/>
            <person name="Detter C."/>
            <person name="Doggett N."/>
            <person name="Glavina T."/>
            <person name="Hawkins T."/>
            <person name="Richardson P."/>
            <person name="Lucas S."/>
            <person name="Kohara Y."/>
            <person name="Levine M."/>
            <person name="Satoh N."/>
            <person name="Rokhsar D.S."/>
        </authorList>
    </citation>
    <scope>NUCLEOTIDE SEQUENCE [LARGE SCALE GENOMIC DNA]</scope>
</reference>
<dbReference type="PROSITE" id="PS51227">
    <property type="entry name" value="SPR"/>
    <property type="match status" value="1"/>
</dbReference>
<proteinExistence type="inferred from homology"/>
<dbReference type="Ensembl" id="ENSCINT00000037146.1">
    <property type="protein sequence ID" value="ENSCINP00000030183.1"/>
    <property type="gene ID" value="ENSCING00000020860.1"/>
</dbReference>
<evidence type="ECO:0000256" key="1">
    <source>
        <dbReference type="ARBA" id="ARBA00010964"/>
    </source>
</evidence>
<dbReference type="STRING" id="7719.ENSCINP00000030183"/>
<dbReference type="GeneTree" id="ENSGT00950000183055"/>
<name>H2XKK1_CIOIN</name>
<reference evidence="3" key="3">
    <citation type="submission" date="2025-08" db="UniProtKB">
        <authorList>
            <consortium name="Ensembl"/>
        </authorList>
    </citation>
    <scope>IDENTIFICATION</scope>
</reference>
<dbReference type="PANTHER" id="PTHR12365">
    <property type="entry name" value="SPROUTY"/>
    <property type="match status" value="1"/>
</dbReference>
<dbReference type="InterPro" id="IPR007875">
    <property type="entry name" value="Sprouty"/>
</dbReference>
<dbReference type="Proteomes" id="UP000008144">
    <property type="component" value="Chromosome 2"/>
</dbReference>
<feature type="region of interest" description="Disordered" evidence="2">
    <location>
        <begin position="94"/>
        <end position="117"/>
    </location>
</feature>
<accession>H2XKK1</accession>
<dbReference type="AlphaFoldDB" id="H2XKK1"/>
<evidence type="ECO:0008006" key="5">
    <source>
        <dbReference type="Google" id="ProtNLM"/>
    </source>
</evidence>
<evidence type="ECO:0000313" key="3">
    <source>
        <dbReference type="Ensembl" id="ENSCINP00000030183.1"/>
    </source>
</evidence>
<evidence type="ECO:0000313" key="4">
    <source>
        <dbReference type="Proteomes" id="UP000008144"/>
    </source>
</evidence>
<feature type="region of interest" description="Disordered" evidence="2">
    <location>
        <begin position="1"/>
        <end position="67"/>
    </location>
</feature>
<organism evidence="3 4">
    <name type="scientific">Ciona intestinalis</name>
    <name type="common">Transparent sea squirt</name>
    <name type="synonym">Ascidia intestinalis</name>
    <dbReference type="NCBI Taxonomy" id="7719"/>
    <lineage>
        <taxon>Eukaryota</taxon>
        <taxon>Metazoa</taxon>
        <taxon>Chordata</taxon>
        <taxon>Tunicata</taxon>
        <taxon>Ascidiacea</taxon>
        <taxon>Phlebobranchia</taxon>
        <taxon>Cionidae</taxon>
        <taxon>Ciona</taxon>
    </lineage>
</organism>
<dbReference type="GO" id="GO:0046580">
    <property type="term" value="P:negative regulation of Ras protein signal transduction"/>
    <property type="evidence" value="ECO:0000318"/>
    <property type="project" value="GO_Central"/>
</dbReference>
<comment type="similarity">
    <text evidence="1">Belongs to the sprouty family.</text>
</comment>
<dbReference type="FunCoup" id="H2XKK1">
    <property type="interactions" value="2"/>
</dbReference>
<dbReference type="InterPro" id="IPR051192">
    <property type="entry name" value="Sprouty_domain"/>
</dbReference>
<dbReference type="HOGENOM" id="CLU_077696_0_0_1"/>
<feature type="compositionally biased region" description="Polar residues" evidence="2">
    <location>
        <begin position="17"/>
        <end position="27"/>
    </location>
</feature>
<sequence>NDYTEHPGQRLRPGSAPASSGVLTSSIRDAGRHREDRHHRHHRDPRHRNRSRRHCHALPLPGSATRMTTASLPSHLVSRDLRLADSGRFAPAVPARPFTIGHSQPRRQLRGNPADGNGNNKLGEVCPRCKNCPRCRESGNGEPETPRGSRHCWMCNRRCACTVHDCVEVATCVYCVRAGLYHCTNYDDNEDLADKPCSCRGSDCCLRWTALSVLSIFLPCLLCYPIAMGCSRACKACSPKQGCKCKDSYSMCCHLGTIYCSQINKAP</sequence>
<dbReference type="EMBL" id="EAAA01001513">
    <property type="status" value="NOT_ANNOTATED_CDS"/>
    <property type="molecule type" value="Genomic_DNA"/>
</dbReference>
<reference evidence="3" key="2">
    <citation type="journal article" date="2008" name="Genome Biol.">
        <title>Improved genome assembly and evidence-based global gene model set for the chordate Ciona intestinalis: new insight into intron and operon populations.</title>
        <authorList>
            <person name="Satou Y."/>
            <person name="Mineta K."/>
            <person name="Ogasawara M."/>
            <person name="Sasakura Y."/>
            <person name="Shoguchi E."/>
            <person name="Ueno K."/>
            <person name="Yamada L."/>
            <person name="Matsumoto J."/>
            <person name="Wasserscheid J."/>
            <person name="Dewar K."/>
            <person name="Wiley G.B."/>
            <person name="Macmil S.L."/>
            <person name="Roe B.A."/>
            <person name="Zeller R.W."/>
            <person name="Hastings K.E."/>
            <person name="Lemaire P."/>
            <person name="Lindquist E."/>
            <person name="Endo T."/>
            <person name="Hotta K."/>
            <person name="Inaba K."/>
        </authorList>
    </citation>
    <scope>NUCLEOTIDE SEQUENCE [LARGE SCALE GENOMIC DNA]</scope>
    <source>
        <strain evidence="3">wild type</strain>
    </source>
</reference>
<dbReference type="GO" id="GO:0005829">
    <property type="term" value="C:cytosol"/>
    <property type="evidence" value="ECO:0000318"/>
    <property type="project" value="GO_Central"/>
</dbReference>
<dbReference type="GO" id="GO:0016020">
    <property type="term" value="C:membrane"/>
    <property type="evidence" value="ECO:0007669"/>
    <property type="project" value="InterPro"/>
</dbReference>